<keyword evidence="2" id="KW-1185">Reference proteome</keyword>
<organism evidence="1 2">
    <name type="scientific">Streptomyces antnestii</name>
    <dbReference type="NCBI Taxonomy" id="2494256"/>
    <lineage>
        <taxon>Bacteria</taxon>
        <taxon>Bacillati</taxon>
        <taxon>Actinomycetota</taxon>
        <taxon>Actinomycetes</taxon>
        <taxon>Kitasatosporales</taxon>
        <taxon>Streptomycetaceae</taxon>
        <taxon>Streptomyces</taxon>
    </lineage>
</organism>
<protein>
    <submittedName>
        <fullName evidence="1">Uncharacterized protein</fullName>
    </submittedName>
</protein>
<name>A0A3S2VE79_9ACTN</name>
<dbReference type="EMBL" id="RZYA01000010">
    <property type="protein sequence ID" value="RVU22486.1"/>
    <property type="molecule type" value="Genomic_DNA"/>
</dbReference>
<accession>A0A3S2VE79</accession>
<dbReference type="AlphaFoldDB" id="A0A3S2VE79"/>
<evidence type="ECO:0000313" key="2">
    <source>
        <dbReference type="Proteomes" id="UP000283128"/>
    </source>
</evidence>
<dbReference type="RefSeq" id="WP_127829854.1">
    <property type="nucleotide sequence ID" value="NZ_RZYA01000010.1"/>
</dbReference>
<proteinExistence type="predicted"/>
<reference evidence="1 2" key="1">
    <citation type="submission" date="2019-01" db="EMBL/GenBank/DDBJ databases">
        <title>Genome sequences of Streptomyces and Rhizobium isolates collected from root and soil.</title>
        <authorList>
            <person name="Chhettri S."/>
            <person name="Sevigny J.L."/>
            <person name="Sen A."/>
            <person name="Ennis N."/>
            <person name="Tisa L."/>
        </authorList>
    </citation>
    <scope>NUCLEOTIDE SEQUENCE [LARGE SCALE GENOMIC DNA]</scope>
    <source>
        <strain evidence="1 2">San01</strain>
    </source>
</reference>
<dbReference type="OrthoDB" id="4329527at2"/>
<sequence>MTRLDSRAVHAVTVPETRYIARSPDRAVLLGVPLPGADPQRFVVEASPSTTPSAERSSPVTGNRVFVTVDNRLYALPVF</sequence>
<gene>
    <name evidence="1" type="ORF">EOT10_21200</name>
</gene>
<dbReference type="Proteomes" id="UP000283128">
    <property type="component" value="Unassembled WGS sequence"/>
</dbReference>
<comment type="caution">
    <text evidence="1">The sequence shown here is derived from an EMBL/GenBank/DDBJ whole genome shotgun (WGS) entry which is preliminary data.</text>
</comment>
<evidence type="ECO:0000313" key="1">
    <source>
        <dbReference type="EMBL" id="RVU22486.1"/>
    </source>
</evidence>